<evidence type="ECO:0000256" key="2">
    <source>
        <dbReference type="SAM" id="MobiDB-lite"/>
    </source>
</evidence>
<keyword evidence="4" id="KW-1185">Reference proteome</keyword>
<accession>A0AAU9JBB7</accession>
<gene>
    <name evidence="3" type="ORF">BSTOLATCC_MIC20495</name>
</gene>
<evidence type="ECO:0000313" key="3">
    <source>
        <dbReference type="EMBL" id="CAG9318011.1"/>
    </source>
</evidence>
<reference evidence="3" key="1">
    <citation type="submission" date="2021-09" db="EMBL/GenBank/DDBJ databases">
        <authorList>
            <consortium name="AG Swart"/>
            <person name="Singh M."/>
            <person name="Singh A."/>
            <person name="Seah K."/>
            <person name="Emmerich C."/>
        </authorList>
    </citation>
    <scope>NUCLEOTIDE SEQUENCE</scope>
    <source>
        <strain evidence="3">ATCC30299</strain>
    </source>
</reference>
<keyword evidence="1" id="KW-0175">Coiled coil</keyword>
<comment type="caution">
    <text evidence="3">The sequence shown here is derived from an EMBL/GenBank/DDBJ whole genome shotgun (WGS) entry which is preliminary data.</text>
</comment>
<feature type="coiled-coil region" evidence="1">
    <location>
        <begin position="253"/>
        <end position="337"/>
    </location>
</feature>
<organism evidence="3 4">
    <name type="scientific">Blepharisma stoltei</name>
    <dbReference type="NCBI Taxonomy" id="1481888"/>
    <lineage>
        <taxon>Eukaryota</taxon>
        <taxon>Sar</taxon>
        <taxon>Alveolata</taxon>
        <taxon>Ciliophora</taxon>
        <taxon>Postciliodesmatophora</taxon>
        <taxon>Heterotrichea</taxon>
        <taxon>Heterotrichida</taxon>
        <taxon>Blepharismidae</taxon>
        <taxon>Blepharisma</taxon>
    </lineage>
</organism>
<evidence type="ECO:0000313" key="4">
    <source>
        <dbReference type="Proteomes" id="UP001162131"/>
    </source>
</evidence>
<proteinExistence type="predicted"/>
<protein>
    <recommendedName>
        <fullName evidence="5">Meiosis-specific nuclear structural protein 1</fullName>
    </recommendedName>
</protein>
<dbReference type="Proteomes" id="UP001162131">
    <property type="component" value="Unassembled WGS sequence"/>
</dbReference>
<feature type="region of interest" description="Disordered" evidence="2">
    <location>
        <begin position="188"/>
        <end position="214"/>
    </location>
</feature>
<evidence type="ECO:0000256" key="1">
    <source>
        <dbReference type="SAM" id="Coils"/>
    </source>
</evidence>
<dbReference type="AlphaFoldDB" id="A0AAU9JBB7"/>
<name>A0AAU9JBB7_9CILI</name>
<sequence>MSIAGSKKSATSSYMSDQHRQKLIMIKEREDLKGQLITKFLAKYGKRRRLSFIEKEVNNVLNTLPLTEENLRKLDERIGQGSSIAPSASRIESQEGKSIISGISVRTGASQGRMSDKPPESVKSISYMSGASRLSETTAKEIDQKSTVSSVSKISSEALPSDKDEWAVILEYNQAVYREEERKRLERERQQKLSLKRELDRQIEEKKQKEAQERQELQQYIEVQAHNLNDFDQKEAEKARLMKEKILYEKSLRDKQMKDLKRMRRQREKEEKNTDVAMVKRLQEEYKQELQALKNKRIEETHQRKKMLEENLAAKQRQREREELDRLEDIKLQKAHEAMLEKIEQDRLDELRKREERVQTFLNNNANAVLQQQDQMNKDDDRALLQHYMDTIDYDQDEQNRLKARDKEQKKEMRKILEEQMKIKDAKKKREKDVQVRQAQVWKKEYNDFLQMENEEKMKREQLVQMYKDELKQQIKEKKEKDLARMDVIERALNKPLLKQVIETTAPIPEAKLGKR</sequence>
<dbReference type="EMBL" id="CAJZBQ010000020">
    <property type="protein sequence ID" value="CAG9318011.1"/>
    <property type="molecule type" value="Genomic_DNA"/>
</dbReference>
<evidence type="ECO:0008006" key="5">
    <source>
        <dbReference type="Google" id="ProtNLM"/>
    </source>
</evidence>